<evidence type="ECO:0000313" key="1">
    <source>
        <dbReference type="EMBL" id="KAK2168570.1"/>
    </source>
</evidence>
<dbReference type="AlphaFoldDB" id="A0AAD9KD85"/>
<comment type="caution">
    <text evidence="1">The sequence shown here is derived from an EMBL/GenBank/DDBJ whole genome shotgun (WGS) entry which is preliminary data.</text>
</comment>
<accession>A0AAD9KD85</accession>
<proteinExistence type="predicted"/>
<keyword evidence="2" id="KW-1185">Reference proteome</keyword>
<protein>
    <submittedName>
        <fullName evidence="1">Uncharacterized protein</fullName>
    </submittedName>
</protein>
<reference evidence="1" key="1">
    <citation type="journal article" date="2023" name="Mol. Biol. Evol.">
        <title>Third-Generation Sequencing Reveals the Adaptive Role of the Epigenome in Three Deep-Sea Polychaetes.</title>
        <authorList>
            <person name="Perez M."/>
            <person name="Aroh O."/>
            <person name="Sun Y."/>
            <person name="Lan Y."/>
            <person name="Juniper S.K."/>
            <person name="Young C.R."/>
            <person name="Angers B."/>
            <person name="Qian P.Y."/>
        </authorList>
    </citation>
    <scope>NUCLEOTIDE SEQUENCE</scope>
    <source>
        <strain evidence="1">R07B-5</strain>
    </source>
</reference>
<dbReference type="EMBL" id="JAODUO010001225">
    <property type="protein sequence ID" value="KAK2168570.1"/>
    <property type="molecule type" value="Genomic_DNA"/>
</dbReference>
<dbReference type="Proteomes" id="UP001209878">
    <property type="component" value="Unassembled WGS sequence"/>
</dbReference>
<organism evidence="1 2">
    <name type="scientific">Ridgeia piscesae</name>
    <name type="common">Tubeworm</name>
    <dbReference type="NCBI Taxonomy" id="27915"/>
    <lineage>
        <taxon>Eukaryota</taxon>
        <taxon>Metazoa</taxon>
        <taxon>Spiralia</taxon>
        <taxon>Lophotrochozoa</taxon>
        <taxon>Annelida</taxon>
        <taxon>Polychaeta</taxon>
        <taxon>Sedentaria</taxon>
        <taxon>Canalipalpata</taxon>
        <taxon>Sabellida</taxon>
        <taxon>Siboglinidae</taxon>
        <taxon>Ridgeia</taxon>
    </lineage>
</organism>
<gene>
    <name evidence="1" type="ORF">NP493_1226g00004</name>
</gene>
<sequence>MLHAFMMRHLHSIMRITWMDKVSNKDILDRKGLPSMDDLLIRKNVQWTRHLMKMTPDRLAKQILNCFLITERALKNLKLRDIKTDSWTSLSQQRDKWRAIVKG</sequence>
<name>A0AAD9KD85_RIDPI</name>
<evidence type="ECO:0000313" key="2">
    <source>
        <dbReference type="Proteomes" id="UP001209878"/>
    </source>
</evidence>